<reference evidence="10" key="4">
    <citation type="submission" date="2025-09" db="UniProtKB">
        <authorList>
            <consortium name="Ensembl"/>
        </authorList>
    </citation>
    <scope>IDENTIFICATION</scope>
</reference>
<dbReference type="PANTHER" id="PTHR14113:SF6">
    <property type="entry name" value="PROTEIN PICCOLO"/>
    <property type="match status" value="1"/>
</dbReference>
<dbReference type="GO" id="GO:0008270">
    <property type="term" value="F:zinc ion binding"/>
    <property type="evidence" value="ECO:0007669"/>
    <property type="project" value="UniProtKB-KW"/>
</dbReference>
<dbReference type="GO" id="GO:0030424">
    <property type="term" value="C:axon"/>
    <property type="evidence" value="ECO:0007669"/>
    <property type="project" value="TreeGrafter"/>
</dbReference>
<evidence type="ECO:0000259" key="9">
    <source>
        <dbReference type="Pfam" id="PF05715"/>
    </source>
</evidence>
<dbReference type="STRING" id="7994.ENSAMXP00000044141"/>
<dbReference type="GO" id="GO:0098982">
    <property type="term" value="C:GABA-ergic synapse"/>
    <property type="evidence" value="ECO:0007669"/>
    <property type="project" value="TreeGrafter"/>
</dbReference>
<dbReference type="InterPro" id="IPR052098">
    <property type="entry name" value="Presynaptic_Scaffold_Bsn/Pclo"/>
</dbReference>
<keyword evidence="3" id="KW-0863">Zinc-finger</keyword>
<evidence type="ECO:0000256" key="2">
    <source>
        <dbReference type="ARBA" id="ARBA00022737"/>
    </source>
</evidence>
<dbReference type="Ensembl" id="ENSAMXT00000033662.1">
    <property type="protein sequence ID" value="ENSAMXP00000044141.1"/>
    <property type="gene ID" value="ENSAMXG00000042090.1"/>
</dbReference>
<dbReference type="GO" id="GO:0098882">
    <property type="term" value="F:structural constituent of presynaptic active zone"/>
    <property type="evidence" value="ECO:0007669"/>
    <property type="project" value="TreeGrafter"/>
</dbReference>
<dbReference type="InterPro" id="IPR011011">
    <property type="entry name" value="Znf_FYVE_PHD"/>
</dbReference>
<dbReference type="InterPro" id="IPR013083">
    <property type="entry name" value="Znf_RING/FYVE/PHD"/>
</dbReference>
<dbReference type="Proteomes" id="UP000018467">
    <property type="component" value="Unassembled WGS sequence"/>
</dbReference>
<keyword evidence="4" id="KW-0862">Zinc</keyword>
<dbReference type="GO" id="GO:0048788">
    <property type="term" value="C:cytoskeleton of presynaptic active zone"/>
    <property type="evidence" value="ECO:0007669"/>
    <property type="project" value="TreeGrafter"/>
</dbReference>
<feature type="compositionally biased region" description="Polar residues" evidence="8">
    <location>
        <begin position="155"/>
        <end position="167"/>
    </location>
</feature>
<reference evidence="11" key="1">
    <citation type="submission" date="2013-03" db="EMBL/GenBank/DDBJ databases">
        <authorList>
            <person name="Jeffery W."/>
            <person name="Warren W."/>
            <person name="Wilson R.K."/>
        </authorList>
    </citation>
    <scope>NUCLEOTIDE SEQUENCE</scope>
    <source>
        <strain evidence="11">female</strain>
    </source>
</reference>
<comment type="subcellular location">
    <subcellularLocation>
        <location evidence="7">Presynaptic active zone</location>
    </subcellularLocation>
</comment>
<feature type="region of interest" description="Disordered" evidence="8">
    <location>
        <begin position="359"/>
        <end position="462"/>
    </location>
</feature>
<feature type="domain" description="Zinc finger piccolo-type" evidence="9">
    <location>
        <begin position="464"/>
        <end position="518"/>
    </location>
</feature>
<evidence type="ECO:0000256" key="5">
    <source>
        <dbReference type="ARBA" id="ARBA00023018"/>
    </source>
</evidence>
<feature type="compositionally biased region" description="Basic and acidic residues" evidence="8">
    <location>
        <begin position="46"/>
        <end position="64"/>
    </location>
</feature>
<dbReference type="GeneTree" id="ENSGT01030000235313"/>
<feature type="compositionally biased region" description="Polar residues" evidence="8">
    <location>
        <begin position="126"/>
        <end position="136"/>
    </location>
</feature>
<keyword evidence="6" id="KW-0966">Cell projection</keyword>
<evidence type="ECO:0000313" key="11">
    <source>
        <dbReference type="Proteomes" id="UP000018467"/>
    </source>
</evidence>
<dbReference type="Gene3D" id="3.30.40.10">
    <property type="entry name" value="Zinc/RING finger domain, C3HC4 (zinc finger)"/>
    <property type="match status" value="2"/>
</dbReference>
<sequence>MKRAQEPSPAQLQTQAKKFPPPASPQKETPTPGFPEKKPSAQVETTVKDEKPSVAAKPEDKPHPVVESQKSTTVPTTQQPAREGQKAPEQKPTQPQIAKAVLSPAKSGPKEESGLFGFGFGGARSRSPSPQTTASAVSGRFSKAAMTAKPEESQKSTAVPSTQQPVQPQKVEPSKVESSFFGFGGARSRSPSPQTAASAVSGKVLGFGSSFLSSASNLISSAVQDEPSTTPPTSRKGSTVSERIPPTPPRRASVSVEPDKVLKGTKTKTSEETKPLATKKADEKAAGEATKVSAPSKAQHVTCPLCKQELNVGSKEDPNYNTCTECKNMVCNLCGFNPVPHQTEVRFLYFSSNLISSAVQDEPPTTPPPSSRKGSAVSQSSIKSPTPPASRKGSEVSQTSGKTPPASRKDSAASQVSVKSPPAGVQTIDAKEPDQKPDVKVDETQDSAKPSAPSQPTPKPTQISCPICKVELNMGSGNPPNFNICTECKNNVCSQCGFDPMPHQTKVRNYCVLCLYVQHRDT</sequence>
<proteinExistence type="predicted"/>
<organism evidence="10 11">
    <name type="scientific">Astyanax mexicanus</name>
    <name type="common">Blind cave fish</name>
    <name type="synonym">Astyanax fasciatus mexicanus</name>
    <dbReference type="NCBI Taxonomy" id="7994"/>
    <lineage>
        <taxon>Eukaryota</taxon>
        <taxon>Metazoa</taxon>
        <taxon>Chordata</taxon>
        <taxon>Craniata</taxon>
        <taxon>Vertebrata</taxon>
        <taxon>Euteleostomi</taxon>
        <taxon>Actinopterygii</taxon>
        <taxon>Neopterygii</taxon>
        <taxon>Teleostei</taxon>
        <taxon>Ostariophysi</taxon>
        <taxon>Characiformes</taxon>
        <taxon>Characoidei</taxon>
        <taxon>Acestrorhamphidae</taxon>
        <taxon>Acestrorhamphinae</taxon>
        <taxon>Astyanax</taxon>
    </lineage>
</organism>
<reference evidence="10" key="3">
    <citation type="submission" date="2025-08" db="UniProtKB">
        <authorList>
            <consortium name="Ensembl"/>
        </authorList>
    </citation>
    <scope>IDENTIFICATION</scope>
</reference>
<dbReference type="PANTHER" id="PTHR14113">
    <property type="entry name" value="PICCOLO/BASSOON"/>
    <property type="match status" value="1"/>
</dbReference>
<feature type="compositionally biased region" description="Basic and acidic residues" evidence="8">
    <location>
        <begin position="429"/>
        <end position="443"/>
    </location>
</feature>
<name>A0A3B1JQX0_ASTMX</name>
<evidence type="ECO:0000256" key="8">
    <source>
        <dbReference type="SAM" id="MobiDB-lite"/>
    </source>
</evidence>
<keyword evidence="5" id="KW-0770">Synapse</keyword>
<dbReference type="InterPro" id="IPR008899">
    <property type="entry name" value="Znf_piccolo"/>
</dbReference>
<feature type="compositionally biased region" description="Polar residues" evidence="8">
    <location>
        <begin position="68"/>
        <end position="80"/>
    </location>
</feature>
<dbReference type="GO" id="GO:0035418">
    <property type="term" value="P:protein localization to synapse"/>
    <property type="evidence" value="ECO:0007669"/>
    <property type="project" value="TreeGrafter"/>
</dbReference>
<keyword evidence="11" id="KW-1185">Reference proteome</keyword>
<dbReference type="SUPFAM" id="SSF57903">
    <property type="entry name" value="FYVE/PHD zinc finger"/>
    <property type="match status" value="2"/>
</dbReference>
<dbReference type="Bgee" id="ENSAMXG00000042090">
    <property type="expression patterns" value="Expressed in brain and 4 other cell types or tissues"/>
</dbReference>
<evidence type="ECO:0000256" key="3">
    <source>
        <dbReference type="ARBA" id="ARBA00022771"/>
    </source>
</evidence>
<evidence type="ECO:0000256" key="6">
    <source>
        <dbReference type="ARBA" id="ARBA00023273"/>
    </source>
</evidence>
<evidence type="ECO:0000313" key="10">
    <source>
        <dbReference type="Ensembl" id="ENSAMXP00000044141.1"/>
    </source>
</evidence>
<dbReference type="GO" id="GO:0098978">
    <property type="term" value="C:glutamatergic synapse"/>
    <property type="evidence" value="ECO:0007669"/>
    <property type="project" value="TreeGrafter"/>
</dbReference>
<feature type="compositionally biased region" description="Polar residues" evidence="8">
    <location>
        <begin position="226"/>
        <end position="241"/>
    </location>
</feature>
<dbReference type="Pfam" id="PF05715">
    <property type="entry name" value="zf-piccolo"/>
    <property type="match status" value="2"/>
</dbReference>
<evidence type="ECO:0000256" key="1">
    <source>
        <dbReference type="ARBA" id="ARBA00022723"/>
    </source>
</evidence>
<evidence type="ECO:0000256" key="4">
    <source>
        <dbReference type="ARBA" id="ARBA00022833"/>
    </source>
</evidence>
<dbReference type="AlphaFoldDB" id="A0A3B1JQX0"/>
<feature type="region of interest" description="Disordered" evidence="8">
    <location>
        <begin position="221"/>
        <end position="298"/>
    </location>
</feature>
<feature type="compositionally biased region" description="Basic and acidic residues" evidence="8">
    <location>
        <begin position="257"/>
        <end position="286"/>
    </location>
</feature>
<accession>A0A3B1JQX0</accession>
<keyword evidence="1" id="KW-0479">Metal-binding</keyword>
<feature type="compositionally biased region" description="Polar residues" evidence="8">
    <location>
        <begin position="372"/>
        <end position="384"/>
    </location>
</feature>
<evidence type="ECO:0000256" key="7">
    <source>
        <dbReference type="ARBA" id="ARBA00034101"/>
    </source>
</evidence>
<dbReference type="GO" id="GO:1904071">
    <property type="term" value="P:presynaptic active zone assembly"/>
    <property type="evidence" value="ECO:0007669"/>
    <property type="project" value="TreeGrafter"/>
</dbReference>
<protein>
    <recommendedName>
        <fullName evidence="9">Zinc finger piccolo-type domain-containing protein</fullName>
    </recommendedName>
</protein>
<dbReference type="InParanoid" id="A0A3B1JQX0"/>
<feature type="compositionally biased region" description="Polar residues" evidence="8">
    <location>
        <begin position="189"/>
        <end position="198"/>
    </location>
</feature>
<feature type="domain" description="Zinc finger piccolo-type" evidence="9">
    <location>
        <begin position="302"/>
        <end position="345"/>
    </location>
</feature>
<feature type="region of interest" description="Disordered" evidence="8">
    <location>
        <begin position="1"/>
        <end position="199"/>
    </location>
</feature>
<keyword evidence="2" id="KW-0677">Repeat</keyword>
<reference evidence="11" key="2">
    <citation type="journal article" date="2014" name="Nat. Commun.">
        <title>The cavefish genome reveals candidate genes for eye loss.</title>
        <authorList>
            <person name="McGaugh S.E."/>
            <person name="Gross J.B."/>
            <person name="Aken B."/>
            <person name="Blin M."/>
            <person name="Borowsky R."/>
            <person name="Chalopin D."/>
            <person name="Hinaux H."/>
            <person name="Jeffery W.R."/>
            <person name="Keene A."/>
            <person name="Ma L."/>
            <person name="Minx P."/>
            <person name="Murphy D."/>
            <person name="O'Quin K.E."/>
            <person name="Retaux S."/>
            <person name="Rohner N."/>
            <person name="Searle S.M."/>
            <person name="Stahl B.A."/>
            <person name="Tabin C."/>
            <person name="Volff J.N."/>
            <person name="Yoshizawa M."/>
            <person name="Warren W.C."/>
        </authorList>
    </citation>
    <scope>NUCLEOTIDE SEQUENCE [LARGE SCALE GENOMIC DNA]</scope>
    <source>
        <strain evidence="11">female</strain>
    </source>
</reference>